<accession>C6SB68</accession>
<organism evidence="1">
    <name type="scientific">Neisseria meningitidis alpha153</name>
    <dbReference type="NCBI Taxonomy" id="663926"/>
    <lineage>
        <taxon>Bacteria</taxon>
        <taxon>Pseudomonadati</taxon>
        <taxon>Pseudomonadota</taxon>
        <taxon>Betaproteobacteria</taxon>
        <taxon>Neisseriales</taxon>
        <taxon>Neisseriaceae</taxon>
        <taxon>Neisseria</taxon>
    </lineage>
</organism>
<gene>
    <name evidence="1" type="ORF">NME_0528</name>
</gene>
<dbReference type="AlphaFoldDB" id="C6SB68"/>
<protein>
    <submittedName>
        <fullName evidence="1">Uncharacterized protein</fullName>
    </submittedName>
</protein>
<dbReference type="EMBL" id="AM889137">
    <property type="protein sequence ID" value="CBA04631.1"/>
    <property type="molecule type" value="Genomic_DNA"/>
</dbReference>
<name>C6SB68_NEIME</name>
<evidence type="ECO:0000313" key="1">
    <source>
        <dbReference type="EMBL" id="CBA04631.1"/>
    </source>
</evidence>
<proteinExistence type="predicted"/>
<sequence length="30" mass="3161">MNQENIIAHTLPKSGIVQANRLGNVIKSGG</sequence>
<reference evidence="1" key="1">
    <citation type="journal article" date="2008" name="Proc. Natl. Acad. Sci. U.S.A.">
        <title>Whole-genome comparison of disease and carriage strains provides insights into virulence evolution in Neisseria meningitidis.</title>
        <authorList>
            <person name="Schoen C."/>
            <person name="Blom J."/>
            <person name="Claus H."/>
            <person name="Schramm-Glueck A."/>
            <person name="Brandt P."/>
            <person name="Mueller T."/>
            <person name="Goesmann A."/>
            <person name="Joseph B."/>
            <person name="Konietzny S."/>
            <person name="Kurzai O."/>
            <person name="Schmitt C."/>
            <person name="Friedrich T."/>
            <person name="Linke B."/>
            <person name="Vogel U."/>
            <person name="Frosch M."/>
        </authorList>
    </citation>
    <scope>NUCLEOTIDE SEQUENCE</scope>
    <source>
        <strain evidence="1">Alpha153</strain>
    </source>
</reference>